<dbReference type="Pfam" id="PF02628">
    <property type="entry name" value="COX15-CtaA"/>
    <property type="match status" value="1"/>
</dbReference>
<dbReference type="STRING" id="1359163.NLO413_0549"/>
<evidence type="ECO:0000256" key="5">
    <source>
        <dbReference type="ARBA" id="ARBA00022723"/>
    </source>
</evidence>
<sequence length="332" mass="38229">MQQNHCSISIWLLLCCVMILIMIFVGGVTRLTHSGLSITEWNPIIGIIPPLNDDDWIKEKNKYETTPEYKYLNYDVTLKEFKKLYLIEYIHRLLGRVTGIIFFGPLSYFACKRMLNKQLVYSLIIITFLGILQGVVGWYMVKSGLVDVPHVSHYRLTAHLLLALIIFYLLWKNFLNTIVRKVYVISCVDMGFLKIILILIVLQIAYGALVAGLNAGLIFNTFPLMDGQIIPRGLFWMSPWWCNFFDNVVTVQFVHRSVGMTIMILIAVITMKLRSFNIVYLLCICTIIQFMLGVGVLLYNVPIFLASMHQIMAFIFYAVVVYILHCAELTKE</sequence>
<comment type="pathway">
    <text evidence="11 13">Porphyrin-containing compound metabolism; heme A biosynthesis; heme A from heme O: step 1/1.</text>
</comment>
<comment type="subcellular location">
    <subcellularLocation>
        <location evidence="13">Cell membrane</location>
        <topology evidence="13">Multi-pass membrane protein</topology>
    </subcellularLocation>
    <subcellularLocation>
        <location evidence="2">Membrane</location>
        <topology evidence="2">Multi-pass membrane protein</topology>
    </subcellularLocation>
</comment>
<keyword evidence="4 13" id="KW-0812">Transmembrane</keyword>
<keyword evidence="3 13" id="KW-1003">Cell membrane</keyword>
<dbReference type="InterPro" id="IPR023754">
    <property type="entry name" value="HemeA_Synthase_type2"/>
</dbReference>
<dbReference type="RefSeq" id="WP_045808945.1">
    <property type="nucleotide sequence ID" value="NZ_LANX01000001.1"/>
</dbReference>
<evidence type="ECO:0000256" key="11">
    <source>
        <dbReference type="ARBA" id="ARBA00044501"/>
    </source>
</evidence>
<feature type="transmembrane region" description="Helical" evidence="13">
    <location>
        <begin position="253"/>
        <end position="271"/>
    </location>
</feature>
<comment type="subunit">
    <text evidence="13">Interacts with CtaB.</text>
</comment>
<dbReference type="GO" id="GO:0016653">
    <property type="term" value="F:oxidoreductase activity, acting on NAD(P)H, heme protein as acceptor"/>
    <property type="evidence" value="ECO:0007669"/>
    <property type="project" value="TreeGrafter"/>
</dbReference>
<feature type="transmembrane region" description="Helical" evidence="13">
    <location>
        <begin position="93"/>
        <end position="111"/>
    </location>
</feature>
<dbReference type="HAMAP" id="MF_01665">
    <property type="entry name" value="HemeA_synth_type2"/>
    <property type="match status" value="1"/>
</dbReference>
<evidence type="ECO:0000256" key="12">
    <source>
        <dbReference type="ARBA" id="ARBA00048044"/>
    </source>
</evidence>
<feature type="transmembrane region" description="Helical" evidence="13">
    <location>
        <begin position="278"/>
        <end position="298"/>
    </location>
</feature>
<gene>
    <name evidence="13" type="primary">ctaA</name>
    <name evidence="14" type="ORF">NLO413_0549</name>
</gene>
<comment type="similarity">
    <text evidence="13">Belongs to the COX15/CtaA family. Type 2 subfamily.</text>
</comment>
<evidence type="ECO:0000256" key="6">
    <source>
        <dbReference type="ARBA" id="ARBA00022989"/>
    </source>
</evidence>
<evidence type="ECO:0000256" key="4">
    <source>
        <dbReference type="ARBA" id="ARBA00022692"/>
    </source>
</evidence>
<dbReference type="PANTHER" id="PTHR23289">
    <property type="entry name" value="CYTOCHROME C OXIDASE ASSEMBLY PROTEIN COX15"/>
    <property type="match status" value="1"/>
</dbReference>
<organism evidence="14 15">
    <name type="scientific">Candidatus Neoehrlichia procyonis str. RAC413</name>
    <dbReference type="NCBI Taxonomy" id="1359163"/>
    <lineage>
        <taxon>Bacteria</taxon>
        <taxon>Pseudomonadati</taxon>
        <taxon>Pseudomonadota</taxon>
        <taxon>Alphaproteobacteria</taxon>
        <taxon>Rickettsiales</taxon>
        <taxon>Anaplasmataceae</taxon>
        <taxon>Candidatus Neoehrlichia</taxon>
    </lineage>
</organism>
<dbReference type="GO" id="GO:0046872">
    <property type="term" value="F:metal ion binding"/>
    <property type="evidence" value="ECO:0007669"/>
    <property type="project" value="UniProtKB-KW"/>
</dbReference>
<keyword evidence="6 13" id="KW-1133">Transmembrane helix</keyword>
<feature type="binding site" description="axial binding residue" evidence="13">
    <location>
        <position position="309"/>
    </location>
    <ligand>
        <name>heme</name>
        <dbReference type="ChEBI" id="CHEBI:30413"/>
    </ligand>
    <ligandPart>
        <name>Fe</name>
        <dbReference type="ChEBI" id="CHEBI:18248"/>
    </ligandPart>
</feature>
<evidence type="ECO:0000256" key="3">
    <source>
        <dbReference type="ARBA" id="ARBA00022475"/>
    </source>
</evidence>
<dbReference type="GO" id="GO:0120547">
    <property type="term" value="F:heme A synthase activity"/>
    <property type="evidence" value="ECO:0007669"/>
    <property type="project" value="UniProtKB-EC"/>
</dbReference>
<comment type="cofactor">
    <cofactor evidence="1 13">
        <name>heme b</name>
        <dbReference type="ChEBI" id="CHEBI:60344"/>
    </cofactor>
</comment>
<dbReference type="GO" id="GO:0005886">
    <property type="term" value="C:plasma membrane"/>
    <property type="evidence" value="ECO:0007669"/>
    <property type="project" value="UniProtKB-SubCell"/>
</dbReference>
<keyword evidence="5 13" id="KW-0479">Metal-binding</keyword>
<keyword evidence="15" id="KW-1185">Reference proteome</keyword>
<comment type="caution">
    <text evidence="14">The sequence shown here is derived from an EMBL/GenBank/DDBJ whole genome shotgun (WGS) entry which is preliminary data.</text>
</comment>
<evidence type="ECO:0000313" key="15">
    <source>
        <dbReference type="Proteomes" id="UP000033562"/>
    </source>
</evidence>
<dbReference type="AlphaFoldDB" id="A0A0F3NNA9"/>
<evidence type="ECO:0000256" key="8">
    <source>
        <dbReference type="ARBA" id="ARBA00023004"/>
    </source>
</evidence>
<keyword evidence="7 13" id="KW-0560">Oxidoreductase</keyword>
<dbReference type="OrthoDB" id="9793156at2"/>
<dbReference type="EC" id="1.17.99.9" evidence="13"/>
<reference evidence="14 15" key="1">
    <citation type="submission" date="2015-02" db="EMBL/GenBank/DDBJ databases">
        <title>Genome Sequencing of Rickettsiales.</title>
        <authorList>
            <person name="Daugherty S.C."/>
            <person name="Su Q."/>
            <person name="Abolude K."/>
            <person name="Beier-Sexton M."/>
            <person name="Carlyon J.A."/>
            <person name="Carter R."/>
            <person name="Day N.P."/>
            <person name="Dumler S.J."/>
            <person name="Dyachenko V."/>
            <person name="Godinez A."/>
            <person name="Kurtti T.J."/>
            <person name="Lichay M."/>
            <person name="Mullins K.E."/>
            <person name="Ott S."/>
            <person name="Pappas-Brown V."/>
            <person name="Paris D.H."/>
            <person name="Patel P."/>
            <person name="Richards A.L."/>
            <person name="Sadzewicz L."/>
            <person name="Sears K."/>
            <person name="Seidman D."/>
            <person name="Sengamalay N."/>
            <person name="Stenos J."/>
            <person name="Tallon L.J."/>
            <person name="Vincent G."/>
            <person name="Fraser C.M."/>
            <person name="Munderloh U."/>
            <person name="Dunning-Hotopp J.C."/>
        </authorList>
    </citation>
    <scope>NUCLEOTIDE SEQUENCE [LARGE SCALE GENOMIC DNA]</scope>
    <source>
        <strain evidence="14 15">RAC413</strain>
    </source>
</reference>
<dbReference type="EMBL" id="LANX01000001">
    <property type="protein sequence ID" value="KJV69172.1"/>
    <property type="molecule type" value="Genomic_DNA"/>
</dbReference>
<feature type="transmembrane region" description="Helical" evidence="13">
    <location>
        <begin position="192"/>
        <end position="219"/>
    </location>
</feature>
<protein>
    <recommendedName>
        <fullName evidence="13">Heme A synthase</fullName>
        <shortName evidence="13">HAS</shortName>
        <ecNumber evidence="13">1.17.99.9</ecNumber>
    </recommendedName>
    <alternativeName>
        <fullName evidence="13">Cytochrome aa3-controlling protein</fullName>
    </alternativeName>
</protein>
<feature type="transmembrane region" description="Helical" evidence="13">
    <location>
        <begin position="7"/>
        <end position="28"/>
    </location>
</feature>
<evidence type="ECO:0000256" key="2">
    <source>
        <dbReference type="ARBA" id="ARBA00004141"/>
    </source>
</evidence>
<evidence type="ECO:0000256" key="9">
    <source>
        <dbReference type="ARBA" id="ARBA00023133"/>
    </source>
</evidence>
<name>A0A0F3NNA9_9RICK</name>
<dbReference type="Proteomes" id="UP000033562">
    <property type="component" value="Unassembled WGS sequence"/>
</dbReference>
<keyword evidence="8 13" id="KW-0408">Iron</keyword>
<feature type="binding site" description="axial binding residue" evidence="13">
    <location>
        <position position="255"/>
    </location>
    <ligand>
        <name>heme</name>
        <dbReference type="ChEBI" id="CHEBI:30413"/>
    </ligand>
    <ligandPart>
        <name>Fe</name>
        <dbReference type="ChEBI" id="CHEBI:18248"/>
    </ligandPart>
</feature>
<evidence type="ECO:0000313" key="14">
    <source>
        <dbReference type="EMBL" id="KJV69172.1"/>
    </source>
</evidence>
<proteinExistence type="inferred from homology"/>
<dbReference type="InterPro" id="IPR003780">
    <property type="entry name" value="COX15/CtaA_fam"/>
</dbReference>
<dbReference type="GO" id="GO:0006784">
    <property type="term" value="P:heme A biosynthetic process"/>
    <property type="evidence" value="ECO:0007669"/>
    <property type="project" value="UniProtKB-UniRule"/>
</dbReference>
<dbReference type="UniPathway" id="UPA00269">
    <property type="reaction ID" value="UER00713"/>
</dbReference>
<keyword evidence="10 13" id="KW-0472">Membrane</keyword>
<dbReference type="PATRIC" id="fig|1359163.3.peg.537"/>
<feature type="transmembrane region" description="Helical" evidence="13">
    <location>
        <begin position="118"/>
        <end position="141"/>
    </location>
</feature>
<comment type="catalytic activity">
    <reaction evidence="12">
        <text>Fe(II)-heme o + 2 A + H2O = Fe(II)-heme a + 2 AH2</text>
        <dbReference type="Rhea" id="RHEA:63388"/>
        <dbReference type="ChEBI" id="CHEBI:13193"/>
        <dbReference type="ChEBI" id="CHEBI:15377"/>
        <dbReference type="ChEBI" id="CHEBI:17499"/>
        <dbReference type="ChEBI" id="CHEBI:60530"/>
        <dbReference type="ChEBI" id="CHEBI:61715"/>
        <dbReference type="EC" id="1.17.99.9"/>
    </reaction>
    <physiologicalReaction direction="left-to-right" evidence="12">
        <dbReference type="Rhea" id="RHEA:63389"/>
    </physiologicalReaction>
</comment>
<keyword evidence="9 13" id="KW-0350">Heme biosynthesis</keyword>
<evidence type="ECO:0000256" key="7">
    <source>
        <dbReference type="ARBA" id="ARBA00023002"/>
    </source>
</evidence>
<comment type="function">
    <text evidence="13">Catalyzes the conversion of heme O to heme A by two successive hydroxylations of the methyl group at C8. The first hydroxylation forms heme I, the second hydroxylation results in an unstable dihydroxymethyl group, which spontaneously dehydrates, resulting in the formyl group of heme A.</text>
</comment>
<feature type="transmembrane region" description="Helical" evidence="13">
    <location>
        <begin position="153"/>
        <end position="171"/>
    </location>
</feature>
<evidence type="ECO:0000256" key="13">
    <source>
        <dbReference type="HAMAP-Rule" id="MF_01665"/>
    </source>
</evidence>
<feature type="transmembrane region" description="Helical" evidence="13">
    <location>
        <begin position="304"/>
        <end position="324"/>
    </location>
</feature>
<accession>A0A0F3NNA9</accession>
<evidence type="ECO:0000256" key="10">
    <source>
        <dbReference type="ARBA" id="ARBA00023136"/>
    </source>
</evidence>
<evidence type="ECO:0000256" key="1">
    <source>
        <dbReference type="ARBA" id="ARBA00001970"/>
    </source>
</evidence>
<dbReference type="PANTHER" id="PTHR23289:SF2">
    <property type="entry name" value="CYTOCHROME C OXIDASE ASSEMBLY PROTEIN COX15 HOMOLOG"/>
    <property type="match status" value="1"/>
</dbReference>